<accession>A0A921QZE2</accession>
<dbReference type="PANTHER" id="PTHR43490">
    <property type="entry name" value="(+)-NEOMENTHOL DEHYDROGENASE"/>
    <property type="match status" value="1"/>
</dbReference>
<keyword evidence="3" id="KW-0560">Oxidoreductase</keyword>
<comment type="caution">
    <text evidence="4">The sequence shown here is derived from an EMBL/GenBank/DDBJ whole genome shotgun (WGS) entry which is preliminary data.</text>
</comment>
<dbReference type="EMBL" id="CM027684">
    <property type="protein sequence ID" value="KAG0529807.1"/>
    <property type="molecule type" value="Genomic_DNA"/>
</dbReference>
<evidence type="ECO:0000313" key="5">
    <source>
        <dbReference type="EMBL" id="KAG0529808.1"/>
    </source>
</evidence>
<dbReference type="GO" id="GO:0016491">
    <property type="term" value="F:oxidoreductase activity"/>
    <property type="evidence" value="ECO:0007669"/>
    <property type="project" value="UniProtKB-KW"/>
</dbReference>
<evidence type="ECO:0008006" key="7">
    <source>
        <dbReference type="Google" id="ProtNLM"/>
    </source>
</evidence>
<evidence type="ECO:0000313" key="4">
    <source>
        <dbReference type="EMBL" id="KAG0529807.1"/>
    </source>
</evidence>
<evidence type="ECO:0000313" key="6">
    <source>
        <dbReference type="Proteomes" id="UP000807115"/>
    </source>
</evidence>
<dbReference type="SUPFAM" id="SSF51735">
    <property type="entry name" value="NAD(P)-binding Rossmann-fold domains"/>
    <property type="match status" value="1"/>
</dbReference>
<dbReference type="InterPro" id="IPR036291">
    <property type="entry name" value="NAD(P)-bd_dom_sf"/>
</dbReference>
<dbReference type="Pfam" id="PF00106">
    <property type="entry name" value="adh_short"/>
    <property type="match status" value="1"/>
</dbReference>
<comment type="similarity">
    <text evidence="1">Belongs to the short-chain dehydrogenases/reductases (SDR) family.</text>
</comment>
<dbReference type="OrthoDB" id="1933717at2759"/>
<evidence type="ECO:0000256" key="2">
    <source>
        <dbReference type="ARBA" id="ARBA00022857"/>
    </source>
</evidence>
<keyword evidence="2" id="KW-0521">NADP</keyword>
<dbReference type="FunFam" id="3.40.50.720:FF:000396">
    <property type="entry name" value="(+)-neomenthol dehydrogenase"/>
    <property type="match status" value="1"/>
</dbReference>
<evidence type="ECO:0000256" key="3">
    <source>
        <dbReference type="ARBA" id="ARBA00023002"/>
    </source>
</evidence>
<organism evidence="4 6">
    <name type="scientific">Sorghum bicolor</name>
    <name type="common">Sorghum</name>
    <name type="synonym">Sorghum vulgare</name>
    <dbReference type="NCBI Taxonomy" id="4558"/>
    <lineage>
        <taxon>Eukaryota</taxon>
        <taxon>Viridiplantae</taxon>
        <taxon>Streptophyta</taxon>
        <taxon>Embryophyta</taxon>
        <taxon>Tracheophyta</taxon>
        <taxon>Spermatophyta</taxon>
        <taxon>Magnoliopsida</taxon>
        <taxon>Liliopsida</taxon>
        <taxon>Poales</taxon>
        <taxon>Poaceae</taxon>
        <taxon>PACMAD clade</taxon>
        <taxon>Panicoideae</taxon>
        <taxon>Andropogonodae</taxon>
        <taxon>Andropogoneae</taxon>
        <taxon>Sorghinae</taxon>
        <taxon>Sorghum</taxon>
    </lineage>
</organism>
<dbReference type="Proteomes" id="UP000807115">
    <property type="component" value="Chromosome 5"/>
</dbReference>
<name>A0A921QZE2_SORBI</name>
<reference evidence="4" key="1">
    <citation type="journal article" date="2019" name="BMC Genomics">
        <title>A new reference genome for Sorghum bicolor reveals high levels of sequence similarity between sweet and grain genotypes: implications for the genetics of sugar metabolism.</title>
        <authorList>
            <person name="Cooper E.A."/>
            <person name="Brenton Z.W."/>
            <person name="Flinn B.S."/>
            <person name="Jenkins J."/>
            <person name="Shu S."/>
            <person name="Flowers D."/>
            <person name="Luo F."/>
            <person name="Wang Y."/>
            <person name="Xia P."/>
            <person name="Barry K."/>
            <person name="Daum C."/>
            <person name="Lipzen A."/>
            <person name="Yoshinaga Y."/>
            <person name="Schmutz J."/>
            <person name="Saski C."/>
            <person name="Vermerris W."/>
            <person name="Kresovich S."/>
        </authorList>
    </citation>
    <scope>NUCLEOTIDE SEQUENCE</scope>
</reference>
<dbReference type="KEGG" id="sbi:8068721"/>
<sequence>MEDAIPPIPATTRVAVVTGGNKGIGLEVCRQLASNKGLIVVLTARNDQRGASAVQKLKEAGHSNVIFHQLDTTDALSISRLADFLKSRFGRIDILVNNAALGGVEYVQDPAYSSTSSELELRGMNKQQMAEWMFSKVKETLDAAKEGLRTNYYGNKAVTQALLPLLKASSDGRIVFVSSDYGLIGQLKDEELKKELDDIERLTEERLDEMLATYLKDFEAGALAARGWPTNFSAYKVGAVAMNAYARITARMHPELRVNCANPGYVRTDMSVYSGSLTPAEGASNLLKVALLPEGGPTGSYFSDGQVASFV</sequence>
<dbReference type="OMA" id="MEIASFY"/>
<protein>
    <recommendedName>
        <fullName evidence="7">Salutaridine reductase</fullName>
    </recommendedName>
</protein>
<dbReference type="PANTHER" id="PTHR43490:SF134">
    <property type="entry name" value="(+)-NEOMENTHOL DEHYDROGENASE"/>
    <property type="match status" value="1"/>
</dbReference>
<dbReference type="InterPro" id="IPR002347">
    <property type="entry name" value="SDR_fam"/>
</dbReference>
<dbReference type="AlphaFoldDB" id="A0A921QZE2"/>
<dbReference type="EMBL" id="CM027684">
    <property type="protein sequence ID" value="KAG0529808.1"/>
    <property type="molecule type" value="Genomic_DNA"/>
</dbReference>
<proteinExistence type="inferred from homology"/>
<reference evidence="4" key="2">
    <citation type="submission" date="2020-10" db="EMBL/GenBank/DDBJ databases">
        <authorList>
            <person name="Cooper E.A."/>
            <person name="Brenton Z.W."/>
            <person name="Flinn B.S."/>
            <person name="Jenkins J."/>
            <person name="Shu S."/>
            <person name="Flowers D."/>
            <person name="Luo F."/>
            <person name="Wang Y."/>
            <person name="Xia P."/>
            <person name="Barry K."/>
            <person name="Daum C."/>
            <person name="Lipzen A."/>
            <person name="Yoshinaga Y."/>
            <person name="Schmutz J."/>
            <person name="Saski C."/>
            <person name="Vermerris W."/>
            <person name="Kresovich S."/>
        </authorList>
    </citation>
    <scope>NUCLEOTIDE SEQUENCE</scope>
</reference>
<dbReference type="Gene3D" id="3.40.50.720">
    <property type="entry name" value="NAD(P)-binding Rossmann-like Domain"/>
    <property type="match status" value="1"/>
</dbReference>
<dbReference type="PRINTS" id="PR00081">
    <property type="entry name" value="GDHRDH"/>
</dbReference>
<dbReference type="Gramene" id="EES09734">
    <property type="protein sequence ID" value="EES09734"/>
    <property type="gene ID" value="SORBI_3005G116500"/>
</dbReference>
<gene>
    <name evidence="4" type="ORF">BDA96_05G129000</name>
    <name evidence="5" type="ORF">BDA96_05G129100</name>
</gene>
<evidence type="ECO:0000256" key="1">
    <source>
        <dbReference type="ARBA" id="ARBA00006484"/>
    </source>
</evidence>